<protein>
    <recommendedName>
        <fullName evidence="2">Amidohydrolase-related domain-containing protein</fullName>
    </recommendedName>
</protein>
<evidence type="ECO:0000256" key="1">
    <source>
        <dbReference type="ARBA" id="ARBA00038310"/>
    </source>
</evidence>
<dbReference type="AlphaFoldDB" id="A0A0D0E711"/>
<dbReference type="InParanoid" id="A0A0D0E711"/>
<evidence type="ECO:0000313" key="4">
    <source>
        <dbReference type="Proteomes" id="UP000054538"/>
    </source>
</evidence>
<sequence>MAPANAPPPLASVRRKCKQIPRLPLSAFSPPNTGTSDTFPLPPTPSLVVPLGVVDSHLQVTVDSEGVYKADISHLDQGKEKGAVLAVKGQSADVIFSSPEALQSSVNHVRILSVLVPFALEDSTPSDVPSYLSGSATLPATLATTYSAATPVVAEVEDDTKDQAQVEVPVKNLKWALQNSKVVDIDVEGGIMATDSSLYDNFVNLLTKATKLDHPADDPTATRKRTPIVLSNILPPPVDPTMLVVTMMNHPTYTTYRQRVALLSLFENVHVKLLPPTWTLIDSGEGQDKREKEWKDILKLFIAPVLEAFGFERIIFGSSPTTSSDASAQPTNWYRLARESFCELAVEQNEINKVFMDNAERVYGATS</sequence>
<dbReference type="PANTHER" id="PTHR43569">
    <property type="entry name" value="AMIDOHYDROLASE"/>
    <property type="match status" value="1"/>
</dbReference>
<reference evidence="4" key="2">
    <citation type="submission" date="2015-01" db="EMBL/GenBank/DDBJ databases">
        <title>Evolutionary Origins and Diversification of the Mycorrhizal Mutualists.</title>
        <authorList>
            <consortium name="DOE Joint Genome Institute"/>
            <consortium name="Mycorrhizal Genomics Consortium"/>
            <person name="Kohler A."/>
            <person name="Kuo A."/>
            <person name="Nagy L.G."/>
            <person name="Floudas D."/>
            <person name="Copeland A."/>
            <person name="Barry K.W."/>
            <person name="Cichocki N."/>
            <person name="Veneault-Fourrey C."/>
            <person name="LaButti K."/>
            <person name="Lindquist E.A."/>
            <person name="Lipzen A."/>
            <person name="Lundell T."/>
            <person name="Morin E."/>
            <person name="Murat C."/>
            <person name="Riley R."/>
            <person name="Ohm R."/>
            <person name="Sun H."/>
            <person name="Tunlid A."/>
            <person name="Henrissat B."/>
            <person name="Grigoriev I.V."/>
            <person name="Hibbett D.S."/>
            <person name="Martin F."/>
        </authorList>
    </citation>
    <scope>NUCLEOTIDE SEQUENCE [LARGE SCALE GENOMIC DNA]</scope>
    <source>
        <strain evidence="4">Ve08.2h10</strain>
    </source>
</reference>
<reference evidence="3 4" key="1">
    <citation type="submission" date="2014-04" db="EMBL/GenBank/DDBJ databases">
        <authorList>
            <consortium name="DOE Joint Genome Institute"/>
            <person name="Kuo A."/>
            <person name="Kohler A."/>
            <person name="Jargeat P."/>
            <person name="Nagy L.G."/>
            <person name="Floudas D."/>
            <person name="Copeland A."/>
            <person name="Barry K.W."/>
            <person name="Cichocki N."/>
            <person name="Veneault-Fourrey C."/>
            <person name="LaButti K."/>
            <person name="Lindquist E.A."/>
            <person name="Lipzen A."/>
            <person name="Lundell T."/>
            <person name="Morin E."/>
            <person name="Murat C."/>
            <person name="Sun H."/>
            <person name="Tunlid A."/>
            <person name="Henrissat B."/>
            <person name="Grigoriev I.V."/>
            <person name="Hibbett D.S."/>
            <person name="Martin F."/>
            <person name="Nordberg H.P."/>
            <person name="Cantor M.N."/>
            <person name="Hua S.X."/>
        </authorList>
    </citation>
    <scope>NUCLEOTIDE SEQUENCE [LARGE SCALE GENOMIC DNA]</scope>
    <source>
        <strain evidence="3 4">Ve08.2h10</strain>
    </source>
</reference>
<dbReference type="InterPro" id="IPR032466">
    <property type="entry name" value="Metal_Hydrolase"/>
</dbReference>
<accession>A0A0D0E711</accession>
<dbReference type="HOGENOM" id="CLU_066897_0_0_1"/>
<dbReference type="SUPFAM" id="SSF51556">
    <property type="entry name" value="Metallo-dependent hydrolases"/>
    <property type="match status" value="1"/>
</dbReference>
<dbReference type="Pfam" id="PF04909">
    <property type="entry name" value="Amidohydro_2"/>
    <property type="match status" value="1"/>
</dbReference>
<evidence type="ECO:0000259" key="2">
    <source>
        <dbReference type="Pfam" id="PF04909"/>
    </source>
</evidence>
<gene>
    <name evidence="3" type="ORF">PAXRUDRAFT_824993</name>
</gene>
<keyword evidence="4" id="KW-1185">Reference proteome</keyword>
<dbReference type="GO" id="GO:0016787">
    <property type="term" value="F:hydrolase activity"/>
    <property type="evidence" value="ECO:0007669"/>
    <property type="project" value="InterPro"/>
</dbReference>
<dbReference type="Gene3D" id="3.20.20.140">
    <property type="entry name" value="Metal-dependent hydrolases"/>
    <property type="match status" value="1"/>
</dbReference>
<comment type="similarity">
    <text evidence="1">Belongs to the metallo-dependent hydrolases superfamily.</text>
</comment>
<dbReference type="PANTHER" id="PTHR43569:SF2">
    <property type="entry name" value="AMIDOHYDROLASE-RELATED DOMAIN-CONTAINING PROTEIN"/>
    <property type="match status" value="1"/>
</dbReference>
<dbReference type="STRING" id="930991.A0A0D0E711"/>
<dbReference type="InterPro" id="IPR052350">
    <property type="entry name" value="Metallo-dep_Lactonases"/>
</dbReference>
<dbReference type="InterPro" id="IPR006680">
    <property type="entry name" value="Amidohydro-rel"/>
</dbReference>
<dbReference type="Proteomes" id="UP000054538">
    <property type="component" value="Unassembled WGS sequence"/>
</dbReference>
<name>A0A0D0E711_9AGAM</name>
<dbReference type="EMBL" id="KN824939">
    <property type="protein sequence ID" value="KIK97364.1"/>
    <property type="molecule type" value="Genomic_DNA"/>
</dbReference>
<evidence type="ECO:0000313" key="3">
    <source>
        <dbReference type="EMBL" id="KIK97364.1"/>
    </source>
</evidence>
<dbReference type="OrthoDB" id="2135488at2759"/>
<proteinExistence type="inferred from homology"/>
<organism evidence="3 4">
    <name type="scientific">Paxillus rubicundulus Ve08.2h10</name>
    <dbReference type="NCBI Taxonomy" id="930991"/>
    <lineage>
        <taxon>Eukaryota</taxon>
        <taxon>Fungi</taxon>
        <taxon>Dikarya</taxon>
        <taxon>Basidiomycota</taxon>
        <taxon>Agaricomycotina</taxon>
        <taxon>Agaricomycetes</taxon>
        <taxon>Agaricomycetidae</taxon>
        <taxon>Boletales</taxon>
        <taxon>Paxilineae</taxon>
        <taxon>Paxillaceae</taxon>
        <taxon>Paxillus</taxon>
    </lineage>
</organism>
<feature type="domain" description="Amidohydrolase-related" evidence="2">
    <location>
        <begin position="252"/>
        <end position="364"/>
    </location>
</feature>